<evidence type="ECO:0000313" key="2">
    <source>
        <dbReference type="Proteomes" id="UP000593564"/>
    </source>
</evidence>
<reference evidence="1 2" key="2">
    <citation type="submission" date="2020-07" db="EMBL/GenBank/DDBJ databases">
        <title>Genome assembly of wild tea tree DASZ reveals pedigree and selection history of tea varieties.</title>
        <authorList>
            <person name="Zhang W."/>
        </authorList>
    </citation>
    <scope>NUCLEOTIDE SEQUENCE [LARGE SCALE GENOMIC DNA]</scope>
    <source>
        <strain evidence="2">cv. G240</strain>
        <tissue evidence="1">Leaf</tissue>
    </source>
</reference>
<dbReference type="Proteomes" id="UP000593564">
    <property type="component" value="Unassembled WGS sequence"/>
</dbReference>
<reference evidence="2" key="1">
    <citation type="journal article" date="2020" name="Nat. Commun.">
        <title>Genome assembly of wild tea tree DASZ reveals pedigree and selection history of tea varieties.</title>
        <authorList>
            <person name="Zhang W."/>
            <person name="Zhang Y."/>
            <person name="Qiu H."/>
            <person name="Guo Y."/>
            <person name="Wan H."/>
            <person name="Zhang X."/>
            <person name="Scossa F."/>
            <person name="Alseekh S."/>
            <person name="Zhang Q."/>
            <person name="Wang P."/>
            <person name="Xu L."/>
            <person name="Schmidt M.H."/>
            <person name="Jia X."/>
            <person name="Li D."/>
            <person name="Zhu A."/>
            <person name="Guo F."/>
            <person name="Chen W."/>
            <person name="Ni D."/>
            <person name="Usadel B."/>
            <person name="Fernie A.R."/>
            <person name="Wen W."/>
        </authorList>
    </citation>
    <scope>NUCLEOTIDE SEQUENCE [LARGE SCALE GENOMIC DNA]</scope>
    <source>
        <strain evidence="2">cv. G240</strain>
    </source>
</reference>
<gene>
    <name evidence="1" type="ORF">HYC85_010677</name>
</gene>
<evidence type="ECO:0000313" key="1">
    <source>
        <dbReference type="EMBL" id="KAF5952733.1"/>
    </source>
</evidence>
<name>A0A7J7HIR0_CAMSI</name>
<comment type="caution">
    <text evidence="1">The sequence shown here is derived from an EMBL/GenBank/DDBJ whole genome shotgun (WGS) entry which is preliminary data.</text>
</comment>
<dbReference type="AlphaFoldDB" id="A0A7J7HIR0"/>
<sequence>MSICTLMQLGIYGRNEKGGVFACLPAQMRAMTEERFHPSVKMSKATAFL</sequence>
<dbReference type="EMBL" id="JACBKZ010000004">
    <property type="protein sequence ID" value="KAF5952733.1"/>
    <property type="molecule type" value="Genomic_DNA"/>
</dbReference>
<organism evidence="1 2">
    <name type="scientific">Camellia sinensis</name>
    <name type="common">Tea plant</name>
    <name type="synonym">Thea sinensis</name>
    <dbReference type="NCBI Taxonomy" id="4442"/>
    <lineage>
        <taxon>Eukaryota</taxon>
        <taxon>Viridiplantae</taxon>
        <taxon>Streptophyta</taxon>
        <taxon>Embryophyta</taxon>
        <taxon>Tracheophyta</taxon>
        <taxon>Spermatophyta</taxon>
        <taxon>Magnoliopsida</taxon>
        <taxon>eudicotyledons</taxon>
        <taxon>Gunneridae</taxon>
        <taxon>Pentapetalae</taxon>
        <taxon>asterids</taxon>
        <taxon>Ericales</taxon>
        <taxon>Theaceae</taxon>
        <taxon>Camellia</taxon>
    </lineage>
</organism>
<proteinExistence type="predicted"/>
<protein>
    <submittedName>
        <fullName evidence="1">Uncharacterized protein</fullName>
    </submittedName>
</protein>
<accession>A0A7J7HIR0</accession>
<keyword evidence="2" id="KW-1185">Reference proteome</keyword>